<organism evidence="2 3">
    <name type="scientific">Candidatus Portnoybacteria bacterium CG10_big_fil_rev_8_21_14_0_10_36_7</name>
    <dbReference type="NCBI Taxonomy" id="1974812"/>
    <lineage>
        <taxon>Bacteria</taxon>
        <taxon>Candidatus Portnoyibacteriota</taxon>
    </lineage>
</organism>
<gene>
    <name evidence="2" type="ORF">COU81_00580</name>
</gene>
<protein>
    <submittedName>
        <fullName evidence="2">Tfp structural protein</fullName>
    </submittedName>
</protein>
<dbReference type="GO" id="GO:0015627">
    <property type="term" value="C:type II protein secretion system complex"/>
    <property type="evidence" value="ECO:0007669"/>
    <property type="project" value="InterPro"/>
</dbReference>
<dbReference type="AlphaFoldDB" id="A0A2M8KEW1"/>
<comment type="caution">
    <text evidence="2">The sequence shown here is derived from an EMBL/GenBank/DDBJ whole genome shotgun (WGS) entry which is preliminary data.</text>
</comment>
<dbReference type="SUPFAM" id="SSF54523">
    <property type="entry name" value="Pili subunits"/>
    <property type="match status" value="1"/>
</dbReference>
<dbReference type="PRINTS" id="PR00813">
    <property type="entry name" value="BCTERIALGSPG"/>
</dbReference>
<keyword evidence="1" id="KW-0488">Methylation</keyword>
<dbReference type="InterPro" id="IPR045584">
    <property type="entry name" value="Pilin-like"/>
</dbReference>
<evidence type="ECO:0000256" key="1">
    <source>
        <dbReference type="ARBA" id="ARBA00022481"/>
    </source>
</evidence>
<sequence>MNYKSKSFTLIELLVVTFIITLLASIVAVQVNKARIKARDTTRLRDLKTIETAT</sequence>
<dbReference type="EMBL" id="PFDW01000012">
    <property type="protein sequence ID" value="PJE58460.1"/>
    <property type="molecule type" value="Genomic_DNA"/>
</dbReference>
<dbReference type="Proteomes" id="UP000231450">
    <property type="component" value="Unassembled WGS sequence"/>
</dbReference>
<accession>A0A2M8KEW1</accession>
<proteinExistence type="predicted"/>
<dbReference type="InterPro" id="IPR012902">
    <property type="entry name" value="N_methyl_site"/>
</dbReference>
<dbReference type="Pfam" id="PF07963">
    <property type="entry name" value="N_methyl"/>
    <property type="match status" value="1"/>
</dbReference>
<dbReference type="GO" id="GO:0015628">
    <property type="term" value="P:protein secretion by the type II secretion system"/>
    <property type="evidence" value="ECO:0007669"/>
    <property type="project" value="InterPro"/>
</dbReference>
<evidence type="ECO:0000313" key="2">
    <source>
        <dbReference type="EMBL" id="PJE58460.1"/>
    </source>
</evidence>
<dbReference type="Gene3D" id="3.30.700.10">
    <property type="entry name" value="Glycoprotein, Type 4 Pilin"/>
    <property type="match status" value="1"/>
</dbReference>
<dbReference type="InterPro" id="IPR000983">
    <property type="entry name" value="Bac_GSPG_pilin"/>
</dbReference>
<evidence type="ECO:0000313" key="3">
    <source>
        <dbReference type="Proteomes" id="UP000231450"/>
    </source>
</evidence>
<name>A0A2M8KEW1_9BACT</name>
<reference evidence="3" key="1">
    <citation type="submission" date="2017-09" db="EMBL/GenBank/DDBJ databases">
        <title>Depth-based differentiation of microbial function through sediment-hosted aquifers and enrichment of novel symbionts in the deep terrestrial subsurface.</title>
        <authorList>
            <person name="Probst A.J."/>
            <person name="Ladd B."/>
            <person name="Jarett J.K."/>
            <person name="Geller-Mcgrath D.E."/>
            <person name="Sieber C.M.K."/>
            <person name="Emerson J.B."/>
            <person name="Anantharaman K."/>
            <person name="Thomas B.C."/>
            <person name="Malmstrom R."/>
            <person name="Stieglmeier M."/>
            <person name="Klingl A."/>
            <person name="Woyke T."/>
            <person name="Ryan C.M."/>
            <person name="Banfield J.F."/>
        </authorList>
    </citation>
    <scope>NUCLEOTIDE SEQUENCE [LARGE SCALE GENOMIC DNA]</scope>
</reference>
<dbReference type="NCBIfam" id="TIGR02532">
    <property type="entry name" value="IV_pilin_GFxxxE"/>
    <property type="match status" value="1"/>
</dbReference>